<evidence type="ECO:0000313" key="3">
    <source>
        <dbReference type="Proteomes" id="UP001501920"/>
    </source>
</evidence>
<evidence type="ECO:0000256" key="1">
    <source>
        <dbReference type="SAM" id="Phobius"/>
    </source>
</evidence>
<keyword evidence="1" id="KW-1133">Transmembrane helix</keyword>
<dbReference type="GeneTree" id="ENSGT01030000235079"/>
<accession>A0A3B4DA99</accession>
<sequence length="322" mass="35593">MGWGRRALKDPLKCADQRRTHCQKELQLPAASRTLRLGLIWIFFAMRPSTLLLILTSATSLMEVQCGSLFARTAKSPPQEEVEKKCTSLALPWTEARLQGGHWGHIYRLKVLSMGRDGAKGAVFPEQPLFGFVRRVYRCCQMGFHCGGVKGIQGREAGGSSIEFLLSEDVLSAPVVRAEIHLQLTNPQLLNVQPLLPSLEKRQLPTRYSAWSKDSVLELRVDLTFLFQALQQSLGRGRGGPSLLDIRRVGGLSRPWASDSREKALHDPVSAVLGEGWVERPLQAPVELGLALHCSTAGANTQACQSQGVQLLHPPFITLSYR</sequence>
<dbReference type="Ensembl" id="ENSPNAT00000030256.2">
    <property type="protein sequence ID" value="ENSPNAP00000020016.2"/>
    <property type="gene ID" value="ENSPNAG00000026773.2"/>
</dbReference>
<dbReference type="Proteomes" id="UP001501920">
    <property type="component" value="Chromosome 29"/>
</dbReference>
<reference evidence="2 3" key="1">
    <citation type="submission" date="2020-10" db="EMBL/GenBank/DDBJ databases">
        <title>Pygocentrus nattereri (red-bellied piranha) genome, fPygNat1, primary haplotype.</title>
        <authorList>
            <person name="Myers G."/>
            <person name="Meyer A."/>
            <person name="Karagic N."/>
            <person name="Pippel M."/>
            <person name="Winkler S."/>
            <person name="Tracey A."/>
            <person name="Wood J."/>
            <person name="Formenti G."/>
            <person name="Howe K."/>
            <person name="Fedrigo O."/>
            <person name="Jarvis E.D."/>
        </authorList>
    </citation>
    <scope>NUCLEOTIDE SEQUENCE [LARGE SCALE GENOMIC DNA]</scope>
</reference>
<dbReference type="GeneID" id="108412043"/>
<keyword evidence="3" id="KW-1185">Reference proteome</keyword>
<dbReference type="RefSeq" id="XP_017539392.1">
    <property type="nucleotide sequence ID" value="XM_017683903.2"/>
</dbReference>
<protein>
    <submittedName>
        <fullName evidence="2">Si:ch211-170d8.2</fullName>
    </submittedName>
</protein>
<feature type="transmembrane region" description="Helical" evidence="1">
    <location>
        <begin position="39"/>
        <end position="62"/>
    </location>
</feature>
<dbReference type="AlphaFoldDB" id="A0A3B4DA99"/>
<reference evidence="2" key="2">
    <citation type="submission" date="2025-08" db="UniProtKB">
        <authorList>
            <consortium name="Ensembl"/>
        </authorList>
    </citation>
    <scope>IDENTIFICATION</scope>
</reference>
<name>A0A3B4DA99_PYGNA</name>
<organism evidence="2 3">
    <name type="scientific">Pygocentrus nattereri</name>
    <name type="common">Red-bellied piranha</name>
    <dbReference type="NCBI Taxonomy" id="42514"/>
    <lineage>
        <taxon>Eukaryota</taxon>
        <taxon>Metazoa</taxon>
        <taxon>Chordata</taxon>
        <taxon>Craniata</taxon>
        <taxon>Vertebrata</taxon>
        <taxon>Euteleostomi</taxon>
        <taxon>Actinopterygii</taxon>
        <taxon>Neopterygii</taxon>
        <taxon>Teleostei</taxon>
        <taxon>Ostariophysi</taxon>
        <taxon>Characiformes</taxon>
        <taxon>Characoidei</taxon>
        <taxon>Pygocentrus</taxon>
    </lineage>
</organism>
<proteinExistence type="predicted"/>
<evidence type="ECO:0000313" key="2">
    <source>
        <dbReference type="Ensembl" id="ENSPNAP00000020016.2"/>
    </source>
</evidence>
<keyword evidence="1" id="KW-0472">Membrane</keyword>
<dbReference type="STRING" id="42514.ENSPNAP00000020016"/>
<reference evidence="2" key="3">
    <citation type="submission" date="2025-09" db="UniProtKB">
        <authorList>
            <consortium name="Ensembl"/>
        </authorList>
    </citation>
    <scope>IDENTIFICATION</scope>
</reference>
<dbReference type="OMA" id="FIALTYR"/>
<keyword evidence="1" id="KW-0812">Transmembrane</keyword>